<evidence type="ECO:0000256" key="1">
    <source>
        <dbReference type="ARBA" id="ARBA00004141"/>
    </source>
</evidence>
<evidence type="ECO:0000259" key="6">
    <source>
        <dbReference type="Pfam" id="PF04138"/>
    </source>
</evidence>
<evidence type="ECO:0000256" key="5">
    <source>
        <dbReference type="SAM" id="Phobius"/>
    </source>
</evidence>
<evidence type="ECO:0000313" key="7">
    <source>
        <dbReference type="EMBL" id="CAA6802134.1"/>
    </source>
</evidence>
<dbReference type="NCBIfam" id="NF037976">
    <property type="entry name" value="gtrA_1"/>
    <property type="match status" value="1"/>
</dbReference>
<keyword evidence="3 5" id="KW-1133">Transmembrane helix</keyword>
<organism evidence="7">
    <name type="scientific">uncultured Campylobacterales bacterium</name>
    <dbReference type="NCBI Taxonomy" id="352960"/>
    <lineage>
        <taxon>Bacteria</taxon>
        <taxon>Pseudomonadati</taxon>
        <taxon>Campylobacterota</taxon>
        <taxon>Epsilonproteobacteria</taxon>
        <taxon>Campylobacterales</taxon>
        <taxon>environmental samples</taxon>
    </lineage>
</organism>
<reference evidence="7" key="1">
    <citation type="submission" date="2020-01" db="EMBL/GenBank/DDBJ databases">
        <authorList>
            <person name="Meier V. D."/>
            <person name="Meier V D."/>
        </authorList>
    </citation>
    <scope>NUCLEOTIDE SEQUENCE</scope>
    <source>
        <strain evidence="7">HLG_WM_MAG_12</strain>
    </source>
</reference>
<dbReference type="GO" id="GO:0016020">
    <property type="term" value="C:membrane"/>
    <property type="evidence" value="ECO:0007669"/>
    <property type="project" value="UniProtKB-SubCell"/>
</dbReference>
<dbReference type="GO" id="GO:0000271">
    <property type="term" value="P:polysaccharide biosynthetic process"/>
    <property type="evidence" value="ECO:0007669"/>
    <property type="project" value="InterPro"/>
</dbReference>
<evidence type="ECO:0000256" key="3">
    <source>
        <dbReference type="ARBA" id="ARBA00022989"/>
    </source>
</evidence>
<dbReference type="AlphaFoldDB" id="A0A6S6SAK1"/>
<protein>
    <recommendedName>
        <fullName evidence="6">GtrA/DPMS transmembrane domain-containing protein</fullName>
    </recommendedName>
</protein>
<name>A0A6S6SAK1_9BACT</name>
<evidence type="ECO:0000256" key="4">
    <source>
        <dbReference type="ARBA" id="ARBA00023136"/>
    </source>
</evidence>
<keyword evidence="2 5" id="KW-0812">Transmembrane</keyword>
<accession>A0A6S6SAK1</accession>
<feature type="transmembrane region" description="Helical" evidence="5">
    <location>
        <begin position="34"/>
        <end position="52"/>
    </location>
</feature>
<evidence type="ECO:0000256" key="2">
    <source>
        <dbReference type="ARBA" id="ARBA00022692"/>
    </source>
</evidence>
<feature type="transmembrane region" description="Helical" evidence="5">
    <location>
        <begin position="7"/>
        <end position="28"/>
    </location>
</feature>
<dbReference type="InterPro" id="IPR007267">
    <property type="entry name" value="GtrA_DPMS_TM"/>
</dbReference>
<feature type="transmembrane region" description="Helical" evidence="5">
    <location>
        <begin position="96"/>
        <end position="115"/>
    </location>
</feature>
<gene>
    <name evidence="7" type="ORF">HELGO_WM11562</name>
</gene>
<feature type="domain" description="GtrA/DPMS transmembrane" evidence="6">
    <location>
        <begin position="5"/>
        <end position="121"/>
    </location>
</feature>
<dbReference type="Pfam" id="PF04138">
    <property type="entry name" value="GtrA_DPMS_TM"/>
    <property type="match status" value="1"/>
</dbReference>
<feature type="transmembrane region" description="Helical" evidence="5">
    <location>
        <begin position="72"/>
        <end position="90"/>
    </location>
</feature>
<comment type="subcellular location">
    <subcellularLocation>
        <location evidence="1">Membrane</location>
        <topology evidence="1">Multi-pass membrane protein</topology>
    </subcellularLocation>
</comment>
<sequence>MIFIKYSIFAIISTIVNLAFQYLSFYFYSGCLSLYIAIFWGTLFGLIVKYILDKNFIFYDTSKKHSKKFALYSIMGILTTAIFCGTEIAFDHLFDLKYTGAVVGLSIGYIIKYFLDKKYVFETKQ</sequence>
<proteinExistence type="predicted"/>
<keyword evidence="4 5" id="KW-0472">Membrane</keyword>
<dbReference type="EMBL" id="CACVAW010000009">
    <property type="protein sequence ID" value="CAA6802134.1"/>
    <property type="molecule type" value="Genomic_DNA"/>
</dbReference>